<name>A0AA88I5D2_ARTSF</name>
<feature type="non-terminal residue" evidence="15">
    <location>
        <position position="1590"/>
    </location>
</feature>
<feature type="coiled-coil region" evidence="12">
    <location>
        <begin position="1172"/>
        <end position="1231"/>
    </location>
</feature>
<feature type="region of interest" description="Disordered" evidence="13">
    <location>
        <begin position="617"/>
        <end position="656"/>
    </location>
</feature>
<dbReference type="Proteomes" id="UP001187531">
    <property type="component" value="Unassembled WGS sequence"/>
</dbReference>
<evidence type="ECO:0000256" key="5">
    <source>
        <dbReference type="ARBA" id="ARBA00022782"/>
    </source>
</evidence>
<keyword evidence="7" id="KW-0770">Synapse</keyword>
<gene>
    <name evidence="15" type="ORF">QYM36_001062</name>
</gene>
<accession>A0AA88I5D2</accession>
<evidence type="ECO:0000256" key="6">
    <source>
        <dbReference type="ARBA" id="ARBA00022902"/>
    </source>
</evidence>
<evidence type="ECO:0000313" key="15">
    <source>
        <dbReference type="EMBL" id="KAK2724420.1"/>
    </source>
</evidence>
<dbReference type="Gene3D" id="2.30.42.10">
    <property type="match status" value="1"/>
</dbReference>
<dbReference type="Pfam" id="PF17817">
    <property type="entry name" value="PDZ_5"/>
    <property type="match status" value="1"/>
</dbReference>
<feature type="compositionally biased region" description="Low complexity" evidence="13">
    <location>
        <begin position="1461"/>
        <end position="1471"/>
    </location>
</feature>
<feature type="region of interest" description="Disordered" evidence="13">
    <location>
        <begin position="55"/>
        <end position="78"/>
    </location>
</feature>
<dbReference type="GO" id="GO:0014069">
    <property type="term" value="C:postsynaptic density"/>
    <property type="evidence" value="ECO:0007669"/>
    <property type="project" value="TreeGrafter"/>
</dbReference>
<reference evidence="15" key="1">
    <citation type="submission" date="2023-07" db="EMBL/GenBank/DDBJ databases">
        <title>Chromosome-level genome assembly of Artemia franciscana.</title>
        <authorList>
            <person name="Jo E."/>
        </authorList>
    </citation>
    <scope>NUCLEOTIDE SEQUENCE</scope>
    <source>
        <tissue evidence="15">Whole body</tissue>
    </source>
</reference>
<evidence type="ECO:0000256" key="2">
    <source>
        <dbReference type="ARBA" id="ARBA00022473"/>
    </source>
</evidence>
<evidence type="ECO:0000256" key="10">
    <source>
        <dbReference type="ARBA" id="ARBA00023212"/>
    </source>
</evidence>
<dbReference type="GO" id="GO:0030425">
    <property type="term" value="C:dendrite"/>
    <property type="evidence" value="ECO:0007669"/>
    <property type="project" value="TreeGrafter"/>
</dbReference>
<feature type="region of interest" description="Disordered" evidence="13">
    <location>
        <begin position="113"/>
        <end position="157"/>
    </location>
</feature>
<protein>
    <recommendedName>
        <fullName evidence="14">PDZ domain-containing protein</fullName>
    </recommendedName>
</protein>
<keyword evidence="9" id="KW-0009">Actin-binding</keyword>
<evidence type="ECO:0000256" key="11">
    <source>
        <dbReference type="ARBA" id="ARBA00034103"/>
    </source>
</evidence>
<evidence type="ECO:0000256" key="7">
    <source>
        <dbReference type="ARBA" id="ARBA00023018"/>
    </source>
</evidence>
<feature type="region of interest" description="Disordered" evidence="13">
    <location>
        <begin position="842"/>
        <end position="865"/>
    </location>
</feature>
<evidence type="ECO:0000256" key="3">
    <source>
        <dbReference type="ARBA" id="ARBA00022490"/>
    </source>
</evidence>
<dbReference type="GO" id="GO:0031175">
    <property type="term" value="P:neuron projection development"/>
    <property type="evidence" value="ECO:0007669"/>
    <property type="project" value="TreeGrafter"/>
</dbReference>
<dbReference type="InterPro" id="IPR001478">
    <property type="entry name" value="PDZ"/>
</dbReference>
<evidence type="ECO:0000313" key="16">
    <source>
        <dbReference type="Proteomes" id="UP001187531"/>
    </source>
</evidence>
<keyword evidence="16" id="KW-1185">Reference proteome</keyword>
<dbReference type="CDD" id="cd06790">
    <property type="entry name" value="PDZ_neurabin-like"/>
    <property type="match status" value="1"/>
</dbReference>
<dbReference type="GO" id="GO:0019722">
    <property type="term" value="P:calcium-mediated signaling"/>
    <property type="evidence" value="ECO:0007669"/>
    <property type="project" value="TreeGrafter"/>
</dbReference>
<evidence type="ECO:0000256" key="9">
    <source>
        <dbReference type="ARBA" id="ARBA00023203"/>
    </source>
</evidence>
<dbReference type="SMART" id="SM00228">
    <property type="entry name" value="PDZ"/>
    <property type="match status" value="1"/>
</dbReference>
<evidence type="ECO:0000256" key="8">
    <source>
        <dbReference type="ARBA" id="ARBA00023054"/>
    </source>
</evidence>
<feature type="compositionally biased region" description="Basic and acidic residues" evidence="13">
    <location>
        <begin position="1290"/>
        <end position="1300"/>
    </location>
</feature>
<keyword evidence="4" id="KW-0597">Phosphoprotein</keyword>
<dbReference type="SUPFAM" id="SSF50156">
    <property type="entry name" value="PDZ domain-like"/>
    <property type="match status" value="1"/>
</dbReference>
<keyword evidence="10" id="KW-0206">Cytoskeleton</keyword>
<keyword evidence="5" id="KW-0221">Differentiation</keyword>
<feature type="compositionally biased region" description="Low complexity" evidence="13">
    <location>
        <begin position="133"/>
        <end position="153"/>
    </location>
</feature>
<evidence type="ECO:0000256" key="12">
    <source>
        <dbReference type="SAM" id="Coils"/>
    </source>
</evidence>
<evidence type="ECO:0000256" key="1">
    <source>
        <dbReference type="ARBA" id="ARBA00004245"/>
    </source>
</evidence>
<dbReference type="InterPro" id="IPR036034">
    <property type="entry name" value="PDZ_sf"/>
</dbReference>
<keyword evidence="2" id="KW-0217">Developmental protein</keyword>
<dbReference type="FunFam" id="2.30.42.10:FF:000010">
    <property type="entry name" value="Neurabin-1 isoform 1"/>
    <property type="match status" value="1"/>
</dbReference>
<sequence length="1590" mass="177066">MSAMRAEMTENSRLRMTSSFQRDAVLEEANFEAIADDRTSSSRVLKMATLFQSRGSSVRHLKDNGSTDNDHLSRPIIPRQLDSTIKARDATVQRTESQVSRFNNARALFEKLGDDKLKSRTPSANEVGQLAKSSMSSRSPSPGGVSRSSSVSSIQSGGKPCFKTDFQQCHLSRSVNALGDINPRDSMHESLVKSTVLNFEKENIAQTTAEKKPSNKELIEKHKKWMQHFPVSKSRIANKYEGKSLANSLKPTEEPNSPIRKEPFLGVKLRSLESLKNSDFKSENRLSFRAEVFARNSSEERILRTEQDKERFEQSSEVVNKPDEGSDDKFKRVRHDSEPATEPPEPSSLVFDFPRNYVSNASDSSKLELSSPVVSSSSEGLLTAAKTCENSTNSISSPDSAKHVTSTTIEFLNQRIRPASDLEKQPSLGQLGNESENNQVTTVPLSSSMPTIFYSTLKKGTIEEGETLSQKVTDSVRKSNESLDSVAEELGNLVDNEGVEDTITDELVNSWIEEVEQSEKAQKYESLDSGIVDDTKIDIEKSDKCSRNELKPTAEENLMKTETKPAPEYEFEKISCRIVSDVPPWRAERFGRKEESSKIFKKSENASPFESAEIFSYSREKNDSSSESLKNNSNEQDHKESSSLPPSYPRTELSQDRRRLGPVIQTVVTQTVEEVQVCLKGFIDDRGKLTDIETEDAVQFDDTVKSASFDDMELSTPIVLMDTSPFTFPTNEDDLDVNREIRNLENGTIYLDGISGETDVDGIEPMSPEEEDFLLSTRKTSKKLLLKDMEKDDSLETDIEMEYKPLSPSYDSLEMSFVKPPQEPQVMEEVDSLDTHVFFKSDEGHTEESSVDDVDEAVGNKEGTDEGEVLREMDVILEDGTHVLPDGHYWMEVPGLTESEPEDSLEQPLPYKPPSRLRFSNAPIKVYSTFAVSDYDRRNDDVDPVAASAEYELEKRVEKMDVFEVQLNKGSDGLGLSIIGMGVGADAGLEKLGIFVKTITPSGAAAKDGAIQVNDQIIEVDGNSLVGVTQAYAANVLRNTSGNVNFLIGREKDPENSEVAQLIRQSIKADQDREEMRKAMESEMQRQQQQFFQSSVFMPALPAVEPVVPAEKIELRSENPQENIETLKAKLEELSKLEAGINLQIALESGLAPPVPPAVTSSTSDTVPNEVVTNLDAKYQRAKKLIKDFKQREKLIFSQLRDRDALFVGVIRSLGTRLQVLEQELVATQRAAGVPICIPPGSPPISPSQLSAFQDLKLPPVEGTDDLSDVDISDPGTPLKETEINIREELDKAIPKHDPLDSTPWKSKAEAVSKGSLANRHLPSQAHLKRMASESLFSDQSFDDGDSLSSDSLRPPPIPPHRHTQLPSTITSENAETLREEPVSIDRKESLQTRREDRMNNAQAVIASQLKEVLAKRQQKNEVDRTTRLKNDAEELLRRRIEEPLIPPSKKQLEVGEVVPIVPGPQQGSPILGRRNDSQYSSSRSLAPEKPQPQFRPPFADRSAYASSRSLDERLHAHNRESVQSERSYVNHAIESQRQAPPPDFVRTIPDGAPSTQGSLRGQRTFQTFFSGQTNTYTNVTLQHTRAGVS</sequence>
<comment type="caution">
    <text evidence="15">The sequence shown here is derived from an EMBL/GenBank/DDBJ whole genome shotgun (WGS) entry which is preliminary data.</text>
</comment>
<evidence type="ECO:0000256" key="13">
    <source>
        <dbReference type="SAM" id="MobiDB-lite"/>
    </source>
</evidence>
<keyword evidence="3" id="KW-0963">Cytoplasm</keyword>
<comment type="subcellular location">
    <subcellularLocation>
        <location evidence="1">Cytoplasm</location>
        <location evidence="1">Cytoskeleton</location>
    </subcellularLocation>
    <subcellularLocation>
        <location evidence="11">Synapse</location>
    </subcellularLocation>
</comment>
<keyword evidence="8 12" id="KW-0175">Coiled coil</keyword>
<feature type="compositionally biased region" description="Basic and acidic residues" evidence="13">
    <location>
        <begin position="60"/>
        <end position="73"/>
    </location>
</feature>
<proteinExistence type="predicted"/>
<keyword evidence="6" id="KW-0524">Neurogenesis</keyword>
<feature type="region of interest" description="Disordered" evidence="13">
    <location>
        <begin position="1338"/>
        <end position="1395"/>
    </location>
</feature>
<dbReference type="InterPro" id="IPR043446">
    <property type="entry name" value="Neurabin-like"/>
</dbReference>
<feature type="region of interest" description="Disordered" evidence="13">
    <location>
        <begin position="1535"/>
        <end position="1560"/>
    </location>
</feature>
<dbReference type="GO" id="GO:0005737">
    <property type="term" value="C:cytoplasm"/>
    <property type="evidence" value="ECO:0007669"/>
    <property type="project" value="TreeGrafter"/>
</dbReference>
<dbReference type="InterPro" id="IPR040645">
    <property type="entry name" value="Neurabin-1/2_PDZ"/>
</dbReference>
<feature type="compositionally biased region" description="Low complexity" evidence="13">
    <location>
        <begin position="625"/>
        <end position="634"/>
    </location>
</feature>
<feature type="domain" description="PDZ" evidence="14">
    <location>
        <begin position="964"/>
        <end position="1052"/>
    </location>
</feature>
<feature type="region of interest" description="Disordered" evidence="13">
    <location>
        <begin position="1290"/>
        <end position="1325"/>
    </location>
</feature>
<feature type="compositionally biased region" description="Basic and acidic residues" evidence="13">
    <location>
        <begin position="1376"/>
        <end position="1395"/>
    </location>
</feature>
<feature type="compositionally biased region" description="Basic and acidic residues" evidence="13">
    <location>
        <begin position="303"/>
        <end position="338"/>
    </location>
</feature>
<feature type="region of interest" description="Disordered" evidence="13">
    <location>
        <begin position="303"/>
        <end position="351"/>
    </location>
</feature>
<dbReference type="EMBL" id="JAVRJZ010000003">
    <property type="protein sequence ID" value="KAK2724420.1"/>
    <property type="molecule type" value="Genomic_DNA"/>
</dbReference>
<dbReference type="GO" id="GO:0007015">
    <property type="term" value="P:actin filament organization"/>
    <property type="evidence" value="ECO:0007669"/>
    <property type="project" value="TreeGrafter"/>
</dbReference>
<dbReference type="PANTHER" id="PTHR16154:SF6">
    <property type="entry name" value="SPINOPHILIN, ISOFORM J"/>
    <property type="match status" value="1"/>
</dbReference>
<evidence type="ECO:0000259" key="14">
    <source>
        <dbReference type="PROSITE" id="PS50106"/>
    </source>
</evidence>
<dbReference type="Pfam" id="PF00595">
    <property type="entry name" value="PDZ"/>
    <property type="match status" value="1"/>
</dbReference>
<dbReference type="PANTHER" id="PTHR16154">
    <property type="entry name" value="NEURABIN"/>
    <property type="match status" value="1"/>
</dbReference>
<feature type="compositionally biased region" description="Polar residues" evidence="13">
    <location>
        <begin position="1365"/>
        <end position="1375"/>
    </location>
</feature>
<feature type="region of interest" description="Disordered" evidence="13">
    <location>
        <begin position="1461"/>
        <end position="1500"/>
    </location>
</feature>
<organism evidence="15 16">
    <name type="scientific">Artemia franciscana</name>
    <name type="common">Brine shrimp</name>
    <name type="synonym">Artemia sanfranciscana</name>
    <dbReference type="NCBI Taxonomy" id="6661"/>
    <lineage>
        <taxon>Eukaryota</taxon>
        <taxon>Metazoa</taxon>
        <taxon>Ecdysozoa</taxon>
        <taxon>Arthropoda</taxon>
        <taxon>Crustacea</taxon>
        <taxon>Branchiopoda</taxon>
        <taxon>Anostraca</taxon>
        <taxon>Artemiidae</taxon>
        <taxon>Artemia</taxon>
    </lineage>
</organism>
<evidence type="ECO:0000256" key="4">
    <source>
        <dbReference type="ARBA" id="ARBA00022553"/>
    </source>
</evidence>
<dbReference type="GO" id="GO:0051015">
    <property type="term" value="F:actin filament binding"/>
    <property type="evidence" value="ECO:0007669"/>
    <property type="project" value="TreeGrafter"/>
</dbReference>
<dbReference type="PROSITE" id="PS50106">
    <property type="entry name" value="PDZ"/>
    <property type="match status" value="1"/>
</dbReference>
<dbReference type="GO" id="GO:0015629">
    <property type="term" value="C:actin cytoskeleton"/>
    <property type="evidence" value="ECO:0007669"/>
    <property type="project" value="TreeGrafter"/>
</dbReference>